<dbReference type="PANTHER" id="PTHR45728">
    <property type="entry name" value="ACETYL-COA CARBOXYLASE, ISOFORM A"/>
    <property type="match status" value="1"/>
</dbReference>
<dbReference type="SUPFAM" id="SSF52096">
    <property type="entry name" value="ClpP/crotonase"/>
    <property type="match status" value="1"/>
</dbReference>
<keyword evidence="1" id="KW-0472">Membrane</keyword>
<feature type="transmembrane region" description="Helical" evidence="1">
    <location>
        <begin position="89"/>
        <end position="119"/>
    </location>
</feature>
<accession>A0A8J5I4E0</accession>
<dbReference type="Proteomes" id="UP000734854">
    <property type="component" value="Unassembled WGS sequence"/>
</dbReference>
<comment type="caution">
    <text evidence="2">The sequence shown here is derived from an EMBL/GenBank/DDBJ whole genome shotgun (WGS) entry which is preliminary data.</text>
</comment>
<name>A0A8J5I4E0_ZINOF</name>
<dbReference type="GO" id="GO:0003989">
    <property type="term" value="F:acetyl-CoA carboxylase activity"/>
    <property type="evidence" value="ECO:0007669"/>
    <property type="project" value="InterPro"/>
</dbReference>
<evidence type="ECO:0000313" key="2">
    <source>
        <dbReference type="EMBL" id="KAG6527800.1"/>
    </source>
</evidence>
<keyword evidence="3" id="KW-1185">Reference proteome</keyword>
<dbReference type="InterPro" id="IPR029045">
    <property type="entry name" value="ClpP/crotonase-like_dom_sf"/>
</dbReference>
<keyword evidence="1" id="KW-1133">Transmembrane helix</keyword>
<evidence type="ECO:0000313" key="3">
    <source>
        <dbReference type="Proteomes" id="UP000734854"/>
    </source>
</evidence>
<dbReference type="PANTHER" id="PTHR45728:SF3">
    <property type="entry name" value="ACETYL-COA CARBOXYLASE"/>
    <property type="match status" value="1"/>
</dbReference>
<sequence>MPLRERQIIALLRLPHRPFPRHTESKGKEEVESGFSFVGFSPRFLLRPPRFLASSPSAGPFSNFRVSSLPLDSLSFSDARCDGHRGQGIFCAVVIFFGSIMPGFLLTAFLLTFSALLLLTLCGTTKTVVVLLTKGSNSFLRLGHYWTSGILGFFVIIFPTKGSNSFPRLGHYCPPIIVIELLFGRDIIDMLYWDIIGLLLSSSRPRDRISFLGRDIIGLLIFLIIILLLAFWLSFSRLKDQTPFLGWDIIRLLYSWFSRYYPPVIVIELLFSARTVLICPIGTLLDFWGILGLYPIDQRIMLLSPIGIDTTSAISVVHISSCAHITLALPTMICPLERPKINHLLFLLGGFAMELNVAQFWSSGIGSHEEDAPHSLRQTISLSELVHLVQRKMHYAVTNLACDKKLPLIYLAGNSGARIGAAEEIKSCFKDGWSDEAYQPPIEPLLNELCLGIQADRLANKASDEDKYDIASDEDKYDIVREGVVT</sequence>
<dbReference type="GO" id="GO:0006633">
    <property type="term" value="P:fatty acid biosynthetic process"/>
    <property type="evidence" value="ECO:0007669"/>
    <property type="project" value="TreeGrafter"/>
</dbReference>
<feature type="transmembrane region" description="Helical" evidence="1">
    <location>
        <begin position="216"/>
        <end position="235"/>
    </location>
</feature>
<feature type="transmembrane region" description="Helical" evidence="1">
    <location>
        <begin position="139"/>
        <end position="158"/>
    </location>
</feature>
<dbReference type="Gene3D" id="3.90.226.10">
    <property type="entry name" value="2-enoyl-CoA Hydratase, Chain A, domain 1"/>
    <property type="match status" value="1"/>
</dbReference>
<gene>
    <name evidence="2" type="ORF">ZIOFF_009929</name>
</gene>
<reference evidence="2 3" key="1">
    <citation type="submission" date="2020-08" db="EMBL/GenBank/DDBJ databases">
        <title>Plant Genome Project.</title>
        <authorList>
            <person name="Zhang R.-G."/>
        </authorList>
    </citation>
    <scope>NUCLEOTIDE SEQUENCE [LARGE SCALE GENOMIC DNA]</scope>
    <source>
        <tissue evidence="2">Rhizome</tissue>
    </source>
</reference>
<protein>
    <submittedName>
        <fullName evidence="2">Uncharacterized protein</fullName>
    </submittedName>
</protein>
<dbReference type="EMBL" id="JACMSC010000003">
    <property type="protein sequence ID" value="KAG6527800.1"/>
    <property type="molecule type" value="Genomic_DNA"/>
</dbReference>
<evidence type="ECO:0000256" key="1">
    <source>
        <dbReference type="SAM" id="Phobius"/>
    </source>
</evidence>
<organism evidence="2 3">
    <name type="scientific">Zingiber officinale</name>
    <name type="common">Ginger</name>
    <name type="synonym">Amomum zingiber</name>
    <dbReference type="NCBI Taxonomy" id="94328"/>
    <lineage>
        <taxon>Eukaryota</taxon>
        <taxon>Viridiplantae</taxon>
        <taxon>Streptophyta</taxon>
        <taxon>Embryophyta</taxon>
        <taxon>Tracheophyta</taxon>
        <taxon>Spermatophyta</taxon>
        <taxon>Magnoliopsida</taxon>
        <taxon>Liliopsida</taxon>
        <taxon>Zingiberales</taxon>
        <taxon>Zingiberaceae</taxon>
        <taxon>Zingiber</taxon>
    </lineage>
</organism>
<dbReference type="InterPro" id="IPR049076">
    <property type="entry name" value="ACCA"/>
</dbReference>
<proteinExistence type="predicted"/>
<dbReference type="AlphaFoldDB" id="A0A8J5I4E0"/>
<keyword evidence="1" id="KW-0812">Transmembrane</keyword>